<sequence length="131" mass="15048">MANQLSITNLKTVRGGDSILVQGKVPPNAERFAIDLGRDSKNYLIHFNPRFAEKVIVYNSLTDGNWSTETRDFHFPFKQGEVTKVLFTLERDEVKVTYPDGYVFDYKSKSNLDYVDYVQMVGIETQSIDIK</sequence>
<dbReference type="SMART" id="SM00276">
    <property type="entry name" value="GLECT"/>
    <property type="match status" value="1"/>
</dbReference>
<evidence type="ECO:0000313" key="5">
    <source>
        <dbReference type="RefSeq" id="XP_054830473.1"/>
    </source>
</evidence>
<reference evidence="5" key="1">
    <citation type="submission" date="2025-08" db="UniProtKB">
        <authorList>
            <consortium name="RefSeq"/>
        </authorList>
    </citation>
    <scope>IDENTIFICATION</scope>
    <source>
        <tissue evidence="5">Blood</tissue>
    </source>
</reference>
<evidence type="ECO:0000256" key="1">
    <source>
        <dbReference type="ARBA" id="ARBA00022734"/>
    </source>
</evidence>
<dbReference type="GO" id="GO:0030246">
    <property type="term" value="F:carbohydrate binding"/>
    <property type="evidence" value="ECO:0007669"/>
    <property type="project" value="UniProtKB-UniRule"/>
</dbReference>
<dbReference type="InterPro" id="IPR001079">
    <property type="entry name" value="Galectin_CRD"/>
</dbReference>
<feature type="domain" description="Galectin" evidence="3">
    <location>
        <begin position="5"/>
        <end position="131"/>
    </location>
</feature>
<dbReference type="SUPFAM" id="SSF49899">
    <property type="entry name" value="Concanavalin A-like lectins/glucanases"/>
    <property type="match status" value="1"/>
</dbReference>
<keyword evidence="4" id="KW-1185">Reference proteome</keyword>
<dbReference type="Pfam" id="PF00337">
    <property type="entry name" value="Gal-bind_lectin"/>
    <property type="match status" value="1"/>
</dbReference>
<dbReference type="FunFam" id="2.60.120.200:FF:000021">
    <property type="entry name" value="Galectin"/>
    <property type="match status" value="1"/>
</dbReference>
<keyword evidence="1 2" id="KW-0430">Lectin</keyword>
<dbReference type="SMART" id="SM00908">
    <property type="entry name" value="Gal-bind_lectin"/>
    <property type="match status" value="1"/>
</dbReference>
<dbReference type="RefSeq" id="XP_054830473.1">
    <property type="nucleotide sequence ID" value="XM_054974498.1"/>
</dbReference>
<dbReference type="PANTHER" id="PTHR11346:SF147">
    <property type="entry name" value="GALECTIN"/>
    <property type="match status" value="1"/>
</dbReference>
<dbReference type="InterPro" id="IPR013320">
    <property type="entry name" value="ConA-like_dom_sf"/>
</dbReference>
<evidence type="ECO:0000259" key="3">
    <source>
        <dbReference type="PROSITE" id="PS51304"/>
    </source>
</evidence>
<proteinExistence type="predicted"/>
<gene>
    <name evidence="5" type="primary">LOC129326343</name>
</gene>
<protein>
    <recommendedName>
        <fullName evidence="2">Galectin</fullName>
    </recommendedName>
</protein>
<dbReference type="PANTHER" id="PTHR11346">
    <property type="entry name" value="GALECTIN"/>
    <property type="match status" value="1"/>
</dbReference>
<dbReference type="Proteomes" id="UP001190640">
    <property type="component" value="Chromosome 3"/>
</dbReference>
<name>A0AA97J2W0_EUBMA</name>
<dbReference type="InterPro" id="IPR044156">
    <property type="entry name" value="Galectin-like"/>
</dbReference>
<evidence type="ECO:0000313" key="4">
    <source>
        <dbReference type="Proteomes" id="UP001190640"/>
    </source>
</evidence>
<accession>A0AA97J2W0</accession>
<dbReference type="CDD" id="cd00070">
    <property type="entry name" value="GLECT"/>
    <property type="match status" value="1"/>
</dbReference>
<dbReference type="Gene3D" id="2.60.120.200">
    <property type="match status" value="1"/>
</dbReference>
<dbReference type="GeneID" id="129326343"/>
<dbReference type="AlphaFoldDB" id="A0AA97J2W0"/>
<dbReference type="PROSITE" id="PS51304">
    <property type="entry name" value="GALECTIN"/>
    <property type="match status" value="1"/>
</dbReference>
<evidence type="ECO:0000256" key="2">
    <source>
        <dbReference type="RuleBase" id="RU102079"/>
    </source>
</evidence>
<organism evidence="4 5">
    <name type="scientific">Eublepharis macularius</name>
    <name type="common">Leopard gecko</name>
    <name type="synonym">Cyrtodactylus macularius</name>
    <dbReference type="NCBI Taxonomy" id="481883"/>
    <lineage>
        <taxon>Eukaryota</taxon>
        <taxon>Metazoa</taxon>
        <taxon>Chordata</taxon>
        <taxon>Craniata</taxon>
        <taxon>Vertebrata</taxon>
        <taxon>Euteleostomi</taxon>
        <taxon>Lepidosauria</taxon>
        <taxon>Squamata</taxon>
        <taxon>Bifurcata</taxon>
        <taxon>Gekkota</taxon>
        <taxon>Eublepharidae</taxon>
        <taxon>Eublepharinae</taxon>
        <taxon>Eublepharis</taxon>
    </lineage>
</organism>
<dbReference type="KEGG" id="emc:129326343"/>